<name>A0A955L478_9BACT</name>
<reference evidence="2" key="2">
    <citation type="journal article" date="2021" name="Microbiome">
        <title>Successional dynamics and alternative stable states in a saline activated sludge microbial community over 9 years.</title>
        <authorList>
            <person name="Wang Y."/>
            <person name="Ye J."/>
            <person name="Ju F."/>
            <person name="Liu L."/>
            <person name="Boyd J.A."/>
            <person name="Deng Y."/>
            <person name="Parks D.H."/>
            <person name="Jiang X."/>
            <person name="Yin X."/>
            <person name="Woodcroft B.J."/>
            <person name="Tyson G.W."/>
            <person name="Hugenholtz P."/>
            <person name="Polz M.F."/>
            <person name="Zhang T."/>
        </authorList>
    </citation>
    <scope>NUCLEOTIDE SEQUENCE</scope>
    <source>
        <strain evidence="2">HKST-UBA10</strain>
    </source>
</reference>
<evidence type="ECO:0000259" key="1">
    <source>
        <dbReference type="Pfam" id="PF01935"/>
    </source>
</evidence>
<proteinExistence type="predicted"/>
<dbReference type="InterPro" id="IPR027417">
    <property type="entry name" value="P-loop_NTPase"/>
</dbReference>
<feature type="domain" description="Helicase HerA central" evidence="1">
    <location>
        <begin position="97"/>
        <end position="321"/>
    </location>
</feature>
<dbReference type="PANTHER" id="PTHR30121">
    <property type="entry name" value="UNCHARACTERIZED PROTEIN YJGR-RELATED"/>
    <property type="match status" value="1"/>
</dbReference>
<dbReference type="Proteomes" id="UP000782843">
    <property type="component" value="Unassembled WGS sequence"/>
</dbReference>
<dbReference type="EMBL" id="JAGQLG010000119">
    <property type="protein sequence ID" value="MCA9382366.1"/>
    <property type="molecule type" value="Genomic_DNA"/>
</dbReference>
<evidence type="ECO:0000313" key="2">
    <source>
        <dbReference type="EMBL" id="MCA9382366.1"/>
    </source>
</evidence>
<dbReference type="PANTHER" id="PTHR30121:SF6">
    <property type="entry name" value="SLR6007 PROTEIN"/>
    <property type="match status" value="1"/>
</dbReference>
<comment type="caution">
    <text evidence="2">The sequence shown here is derived from an EMBL/GenBank/DDBJ whole genome shotgun (WGS) entry which is preliminary data.</text>
</comment>
<dbReference type="InterPro" id="IPR051162">
    <property type="entry name" value="T4SS_component"/>
</dbReference>
<dbReference type="Gene3D" id="3.40.50.300">
    <property type="entry name" value="P-loop containing nucleotide triphosphate hydrolases"/>
    <property type="match status" value="2"/>
</dbReference>
<organism evidence="2 3">
    <name type="scientific">Candidatus Dojkabacteria bacterium</name>
    <dbReference type="NCBI Taxonomy" id="2099670"/>
    <lineage>
        <taxon>Bacteria</taxon>
        <taxon>Candidatus Dojkabacteria</taxon>
    </lineage>
</organism>
<dbReference type="InterPro" id="IPR002789">
    <property type="entry name" value="HerA_central"/>
</dbReference>
<dbReference type="AlphaFoldDB" id="A0A955L478"/>
<protein>
    <submittedName>
        <fullName evidence="2">DUF87 domain-containing protein</fullName>
    </submittedName>
</protein>
<dbReference type="Pfam" id="PF01935">
    <property type="entry name" value="DUF87"/>
    <property type="match status" value="1"/>
</dbReference>
<reference evidence="2" key="1">
    <citation type="submission" date="2020-04" db="EMBL/GenBank/DDBJ databases">
        <authorList>
            <person name="Zhang T."/>
        </authorList>
    </citation>
    <scope>NUCLEOTIDE SEQUENCE</scope>
    <source>
        <strain evidence="2">HKST-UBA10</strain>
    </source>
</reference>
<gene>
    <name evidence="2" type="ORF">KC660_03095</name>
</gene>
<sequence length="363" mass="41844">MNKFSKVKLSYIDKKNFPRNFIYRIMPLAESSILNVDELATLFHFPNKTIQTPHISWLLAKRSPAGKEVPEEGGIWLGNSIYRNVSKPVHILPDDRRRHMYIVGKTGTGKSKFLNSMVLQDIINGEGVAFLDPHGEEAEYVLERIPPERAEDVIYFNPADIERPLGFNIMEFYDENDKHRVVNSFIGLLYKMFDPHQQGIVGPRLERAVRNVMLTAMAEQGNTLVEVVRLLTDPKFVQQKLPLITDDMVRRYWTDEIAQTNEFHKSEVLGYIVSKFDRFVTNKVLRNIIGQSKSSFNLRQIMDEGKILIVNLSKGQIGEENSQFLGLLLIPKILSAAMSRADMDPEKRRDFYVYVDEFQNFAT</sequence>
<dbReference type="SUPFAM" id="SSF52540">
    <property type="entry name" value="P-loop containing nucleoside triphosphate hydrolases"/>
    <property type="match status" value="1"/>
</dbReference>
<evidence type="ECO:0000313" key="3">
    <source>
        <dbReference type="Proteomes" id="UP000782843"/>
    </source>
</evidence>
<accession>A0A955L478</accession>
<feature type="non-terminal residue" evidence="2">
    <location>
        <position position="363"/>
    </location>
</feature>